<feature type="region of interest" description="Disordered" evidence="1">
    <location>
        <begin position="527"/>
        <end position="601"/>
    </location>
</feature>
<organism evidence="2 3">
    <name type="scientific">Botryobasidium botryosum (strain FD-172 SS1)</name>
    <dbReference type="NCBI Taxonomy" id="930990"/>
    <lineage>
        <taxon>Eukaryota</taxon>
        <taxon>Fungi</taxon>
        <taxon>Dikarya</taxon>
        <taxon>Basidiomycota</taxon>
        <taxon>Agaricomycotina</taxon>
        <taxon>Agaricomycetes</taxon>
        <taxon>Cantharellales</taxon>
        <taxon>Botryobasidiaceae</taxon>
        <taxon>Botryobasidium</taxon>
    </lineage>
</organism>
<feature type="compositionally biased region" description="Low complexity" evidence="1">
    <location>
        <begin position="385"/>
        <end position="395"/>
    </location>
</feature>
<feature type="compositionally biased region" description="Low complexity" evidence="1">
    <location>
        <begin position="447"/>
        <end position="475"/>
    </location>
</feature>
<evidence type="ECO:0000256" key="1">
    <source>
        <dbReference type="SAM" id="MobiDB-lite"/>
    </source>
</evidence>
<dbReference type="InParanoid" id="A0A067MB42"/>
<feature type="compositionally biased region" description="Pro residues" evidence="1">
    <location>
        <begin position="409"/>
        <end position="421"/>
    </location>
</feature>
<feature type="region of interest" description="Disordered" evidence="1">
    <location>
        <begin position="318"/>
        <end position="481"/>
    </location>
</feature>
<reference evidence="3" key="1">
    <citation type="journal article" date="2014" name="Proc. Natl. Acad. Sci. U.S.A.">
        <title>Extensive sampling of basidiomycete genomes demonstrates inadequacy of the white-rot/brown-rot paradigm for wood decay fungi.</title>
        <authorList>
            <person name="Riley R."/>
            <person name="Salamov A.A."/>
            <person name="Brown D.W."/>
            <person name="Nagy L.G."/>
            <person name="Floudas D."/>
            <person name="Held B.W."/>
            <person name="Levasseur A."/>
            <person name="Lombard V."/>
            <person name="Morin E."/>
            <person name="Otillar R."/>
            <person name="Lindquist E.A."/>
            <person name="Sun H."/>
            <person name="LaButti K.M."/>
            <person name="Schmutz J."/>
            <person name="Jabbour D."/>
            <person name="Luo H."/>
            <person name="Baker S.E."/>
            <person name="Pisabarro A.G."/>
            <person name="Walton J.D."/>
            <person name="Blanchette R.A."/>
            <person name="Henrissat B."/>
            <person name="Martin F."/>
            <person name="Cullen D."/>
            <person name="Hibbett D.S."/>
            <person name="Grigoriev I.V."/>
        </authorList>
    </citation>
    <scope>NUCLEOTIDE SEQUENCE [LARGE SCALE GENOMIC DNA]</scope>
    <source>
        <strain evidence="3">FD-172 SS1</strain>
    </source>
</reference>
<accession>A0A067MB42</accession>
<dbReference type="EMBL" id="KL198054">
    <property type="protein sequence ID" value="KDQ11890.1"/>
    <property type="molecule type" value="Genomic_DNA"/>
</dbReference>
<evidence type="ECO:0000313" key="3">
    <source>
        <dbReference type="Proteomes" id="UP000027195"/>
    </source>
</evidence>
<sequence length="661" mass="70281">MAPDSLFAFLSFRSLRAKRAKPASAPAEPAARKVTIDAPAPTNITINNNRTRHAIQAPICDVSALASPKPAPDAIDWFHAQEQAHAVLDRTRPATTKLSLPRLRTLGLTTTHTDIDTYSPPPFSPDILVPDLSPRPRSPDPLRSCWSESTARSSFDTEYASTCVSAWDGTSFENINEKIAPSDARLSRAGTFGRSQTPHYRVESPASFLSFDAPQPLPAASTNVNVNDRRTSWDDRHSELSGNVIASLLMACDDLELQLKQGQGSQSRHASSCDDDADTTFFSDPIASAPAYNRSSIFGHGLRLSKISASGLDFSDTDAESDIDADADSDVDPEIQGSHESSIHAHRRPASRASIIAQFPLPGGPRHKPARPLQYRSCSNGHDTSSSSSMASPISQRGSMMLSGATSPTSPPPDMPLPLLPLPSSSSSSLSSSSLSSSPVRLRPRKPYNSPSSYRSSRASSIYPPPSFSHSSGSHPRARAHPTPYFYQDALLNPVIRVQDHEDYNYIITCGSEEDGEMDEECLTPMAPLSPRIVPSPSSSSSASSPSSSVSATPTLASAATCSPSPSTSSTSSSGSSDSSGSNSSCSMSSLSPFSSATSSPSMMSIVSLPAEYSPELGEKDGDGGRAVVWSFCGQSERGDDHYLINDGGVEDECVAKVWAH</sequence>
<evidence type="ECO:0000313" key="2">
    <source>
        <dbReference type="EMBL" id="KDQ11890.1"/>
    </source>
</evidence>
<proteinExistence type="predicted"/>
<feature type="compositionally biased region" description="Low complexity" evidence="1">
    <location>
        <begin position="422"/>
        <end position="439"/>
    </location>
</feature>
<dbReference type="HOGENOM" id="CLU_415036_0_0_1"/>
<dbReference type="Proteomes" id="UP000027195">
    <property type="component" value="Unassembled WGS sequence"/>
</dbReference>
<dbReference type="AlphaFoldDB" id="A0A067MB42"/>
<name>A0A067MB42_BOTB1</name>
<gene>
    <name evidence="2" type="ORF">BOTBODRAFT_431775</name>
</gene>
<feature type="compositionally biased region" description="Low complexity" evidence="1">
    <location>
        <begin position="535"/>
        <end position="601"/>
    </location>
</feature>
<keyword evidence="3" id="KW-1185">Reference proteome</keyword>
<protein>
    <submittedName>
        <fullName evidence="2">Uncharacterized protein</fullName>
    </submittedName>
</protein>
<feature type="compositionally biased region" description="Acidic residues" evidence="1">
    <location>
        <begin position="318"/>
        <end position="333"/>
    </location>
</feature>